<dbReference type="Proteomes" id="UP000814176">
    <property type="component" value="Unassembled WGS sequence"/>
</dbReference>
<dbReference type="SUPFAM" id="SSF52047">
    <property type="entry name" value="RNI-like"/>
    <property type="match status" value="1"/>
</dbReference>
<organism evidence="1 2">
    <name type="scientific">Rhodofomes roseus</name>
    <dbReference type="NCBI Taxonomy" id="34475"/>
    <lineage>
        <taxon>Eukaryota</taxon>
        <taxon>Fungi</taxon>
        <taxon>Dikarya</taxon>
        <taxon>Basidiomycota</taxon>
        <taxon>Agaricomycotina</taxon>
        <taxon>Agaricomycetes</taxon>
        <taxon>Polyporales</taxon>
        <taxon>Rhodofomes</taxon>
    </lineage>
</organism>
<dbReference type="Gene3D" id="1.20.1280.50">
    <property type="match status" value="1"/>
</dbReference>
<gene>
    <name evidence="1" type="ORF">C8Q71DRAFT_759917</name>
</gene>
<evidence type="ECO:0000313" key="2">
    <source>
        <dbReference type="Proteomes" id="UP000814176"/>
    </source>
</evidence>
<accession>A0ABQ8KG99</accession>
<name>A0ABQ8KG99_9APHY</name>
<dbReference type="RefSeq" id="XP_047779044.1">
    <property type="nucleotide sequence ID" value="XM_047923814.1"/>
</dbReference>
<proteinExistence type="predicted"/>
<evidence type="ECO:0000313" key="1">
    <source>
        <dbReference type="EMBL" id="KAH9836806.1"/>
    </source>
</evidence>
<dbReference type="GeneID" id="72004546"/>
<dbReference type="InterPro" id="IPR032675">
    <property type="entry name" value="LRR_dom_sf"/>
</dbReference>
<comment type="caution">
    <text evidence="1">The sequence shown here is derived from an EMBL/GenBank/DDBJ whole genome shotgun (WGS) entry which is preliminary data.</text>
</comment>
<dbReference type="Gene3D" id="3.80.10.10">
    <property type="entry name" value="Ribonuclease Inhibitor"/>
    <property type="match status" value="1"/>
</dbReference>
<reference evidence="1 2" key="1">
    <citation type="journal article" date="2021" name="Environ. Microbiol.">
        <title>Gene family expansions and transcriptome signatures uncover fungal adaptations to wood decay.</title>
        <authorList>
            <person name="Hage H."/>
            <person name="Miyauchi S."/>
            <person name="Viragh M."/>
            <person name="Drula E."/>
            <person name="Min B."/>
            <person name="Chaduli D."/>
            <person name="Navarro D."/>
            <person name="Favel A."/>
            <person name="Norest M."/>
            <person name="Lesage-Meessen L."/>
            <person name="Balint B."/>
            <person name="Merenyi Z."/>
            <person name="de Eugenio L."/>
            <person name="Morin E."/>
            <person name="Martinez A.T."/>
            <person name="Baldrian P."/>
            <person name="Stursova M."/>
            <person name="Martinez M.J."/>
            <person name="Novotny C."/>
            <person name="Magnuson J.K."/>
            <person name="Spatafora J.W."/>
            <person name="Maurice S."/>
            <person name="Pangilinan J."/>
            <person name="Andreopoulos W."/>
            <person name="LaButti K."/>
            <person name="Hundley H."/>
            <person name="Na H."/>
            <person name="Kuo A."/>
            <person name="Barry K."/>
            <person name="Lipzen A."/>
            <person name="Henrissat B."/>
            <person name="Riley R."/>
            <person name="Ahrendt S."/>
            <person name="Nagy L.G."/>
            <person name="Grigoriev I.V."/>
            <person name="Martin F."/>
            <person name="Rosso M.N."/>
        </authorList>
    </citation>
    <scope>NUCLEOTIDE SEQUENCE [LARGE SCALE GENOMIC DNA]</scope>
    <source>
        <strain evidence="1 2">CIRM-BRFM 1785</strain>
    </source>
</reference>
<dbReference type="EMBL" id="JADCUA010000010">
    <property type="protein sequence ID" value="KAH9836806.1"/>
    <property type="molecule type" value="Genomic_DNA"/>
</dbReference>
<evidence type="ECO:0008006" key="3">
    <source>
        <dbReference type="Google" id="ProtNLM"/>
    </source>
</evidence>
<protein>
    <recommendedName>
        <fullName evidence="3">F-box domain-containing protein</fullName>
    </recommendedName>
</protein>
<sequence>MLDHTTLASPIDDIPLLQLAEWLQARLAREVGTMSRSVLEQVASSYKAVYLEAQYALDATYRLSPEVLGLIFRYVPGTPLNDLTDQSIGGRPLCFKDHDLVRSRDVVPLTHVCRRWRAITIGLPELWTTIDGTKQIPYDVQAMRSRTRPLKVFIHSYLRSEFRRWLRTHASDVQEFHYIYAANADRYAVLMTDYPNVRAATLVDNNIRIRDTQCELFGGSTSLRSLCMQGISWLPTNHFPHLTRLYLGNQPEHGTGSMAEFAAFLARCPNLVDLILLHWHFGQVTLTPEIGSAQLPQLRRLTLQGFHQGEIMIFLSHIYVPADAALCVRMMHNPVDLLDVVAVSSFPALESCNRVQIIKSASVFSMTALGHTSGVYIQKFDIKDELPPRGGKLAKIIPLPHLEELWLVERQSCEPMPSEVLRDLLRPIRALRKLVITSEGLPELNHVLRFTNIDATARHPPIHEIHILVNSPPKNSRIVVKCMKDFKAAKIAKVVIVIPKDYPAVYEPALAVAGFDFVELRRTRAMPCIELPSVCATRSELWPSWDNFLTLA</sequence>
<keyword evidence="2" id="KW-1185">Reference proteome</keyword>